<feature type="compositionally biased region" description="Acidic residues" evidence="1">
    <location>
        <begin position="80"/>
        <end position="90"/>
    </location>
</feature>
<accession>A0A6J6U2Y8</accession>
<proteinExistence type="predicted"/>
<dbReference type="AlphaFoldDB" id="A0A6J6U2Y8"/>
<feature type="region of interest" description="Disordered" evidence="1">
    <location>
        <begin position="75"/>
        <end position="115"/>
    </location>
</feature>
<evidence type="ECO:0000256" key="1">
    <source>
        <dbReference type="SAM" id="MobiDB-lite"/>
    </source>
</evidence>
<reference evidence="2" key="1">
    <citation type="submission" date="2020-05" db="EMBL/GenBank/DDBJ databases">
        <authorList>
            <person name="Chiriac C."/>
            <person name="Salcher M."/>
            <person name="Ghai R."/>
            <person name="Kavagutti S V."/>
        </authorList>
    </citation>
    <scope>NUCLEOTIDE SEQUENCE</scope>
</reference>
<name>A0A6J6U2Y8_9ZZZZ</name>
<dbReference type="EMBL" id="CAEZYZ010000158">
    <property type="protein sequence ID" value="CAB4754300.1"/>
    <property type="molecule type" value="Genomic_DNA"/>
</dbReference>
<gene>
    <name evidence="2" type="ORF">UFOPK2810_00988</name>
</gene>
<protein>
    <submittedName>
        <fullName evidence="2">Unannotated protein</fullName>
    </submittedName>
</protein>
<feature type="compositionally biased region" description="Polar residues" evidence="1">
    <location>
        <begin position="104"/>
        <end position="115"/>
    </location>
</feature>
<organism evidence="2">
    <name type="scientific">freshwater metagenome</name>
    <dbReference type="NCBI Taxonomy" id="449393"/>
    <lineage>
        <taxon>unclassified sequences</taxon>
        <taxon>metagenomes</taxon>
        <taxon>ecological metagenomes</taxon>
    </lineage>
</organism>
<feature type="compositionally biased region" description="Basic and acidic residues" evidence="1">
    <location>
        <begin position="91"/>
        <end position="103"/>
    </location>
</feature>
<evidence type="ECO:0000313" key="2">
    <source>
        <dbReference type="EMBL" id="CAB4754300.1"/>
    </source>
</evidence>
<sequence>MAERPHDVVDGLTQTLSEHGRIRCLQSAEALEDRLPDLVGGPIVEQFQITLGSLLEIKELVTVGNELTAPGVQPAHLADEEPQDHDDDCLMADRGRDSEDQLRRISQPNEEQQGT</sequence>